<dbReference type="InterPro" id="IPR030523">
    <property type="entry name" value="SH2B"/>
</dbReference>
<dbReference type="InterPro" id="IPR001849">
    <property type="entry name" value="PH_domain"/>
</dbReference>
<accession>A0ABD1ERB5</accession>
<evidence type="ECO:0000256" key="5">
    <source>
        <dbReference type="SAM" id="MobiDB-lite"/>
    </source>
</evidence>
<evidence type="ECO:0000313" key="9">
    <source>
        <dbReference type="Proteomes" id="UP001566132"/>
    </source>
</evidence>
<feature type="region of interest" description="Disordered" evidence="5">
    <location>
        <begin position="486"/>
        <end position="510"/>
    </location>
</feature>
<proteinExistence type="inferred from homology"/>
<dbReference type="SUPFAM" id="SSF109805">
    <property type="entry name" value="Phenylalanine zipper"/>
    <property type="match status" value="1"/>
</dbReference>
<dbReference type="Gene3D" id="2.30.29.30">
    <property type="entry name" value="Pleckstrin-homology domain (PH domain)/Phosphotyrosine-binding domain (PTB)"/>
    <property type="match status" value="1"/>
</dbReference>
<organism evidence="8 9">
    <name type="scientific">Hypothenemus hampei</name>
    <name type="common">Coffee berry borer</name>
    <dbReference type="NCBI Taxonomy" id="57062"/>
    <lineage>
        <taxon>Eukaryota</taxon>
        <taxon>Metazoa</taxon>
        <taxon>Ecdysozoa</taxon>
        <taxon>Arthropoda</taxon>
        <taxon>Hexapoda</taxon>
        <taxon>Insecta</taxon>
        <taxon>Pterygota</taxon>
        <taxon>Neoptera</taxon>
        <taxon>Endopterygota</taxon>
        <taxon>Coleoptera</taxon>
        <taxon>Polyphaga</taxon>
        <taxon>Cucujiformia</taxon>
        <taxon>Curculionidae</taxon>
        <taxon>Scolytinae</taxon>
        <taxon>Hypothenemus</taxon>
    </lineage>
</organism>
<feature type="domain" description="PH" evidence="7">
    <location>
        <begin position="145"/>
        <end position="255"/>
    </location>
</feature>
<feature type="domain" description="SH2" evidence="6">
    <location>
        <begin position="315"/>
        <end position="417"/>
    </location>
</feature>
<dbReference type="SMART" id="SM00252">
    <property type="entry name" value="SH2"/>
    <property type="match status" value="1"/>
</dbReference>
<name>A0ABD1ERB5_HYPHA</name>
<dbReference type="InterPro" id="IPR011993">
    <property type="entry name" value="PH-like_dom_sf"/>
</dbReference>
<evidence type="ECO:0000259" key="6">
    <source>
        <dbReference type="PROSITE" id="PS50001"/>
    </source>
</evidence>
<dbReference type="SUPFAM" id="SSF55550">
    <property type="entry name" value="SH2 domain"/>
    <property type="match status" value="1"/>
</dbReference>
<gene>
    <name evidence="8" type="ORF">ABEB36_006658</name>
</gene>
<evidence type="ECO:0008006" key="10">
    <source>
        <dbReference type="Google" id="ProtNLM"/>
    </source>
</evidence>
<comment type="caution">
    <text evidence="8">The sequence shown here is derived from an EMBL/GenBank/DDBJ whole genome shotgun (WGS) entry which is preliminary data.</text>
</comment>
<dbReference type="Proteomes" id="UP001566132">
    <property type="component" value="Unassembled WGS sequence"/>
</dbReference>
<dbReference type="CDD" id="cd01231">
    <property type="entry name" value="PH_SH2B_family"/>
    <property type="match status" value="1"/>
</dbReference>
<dbReference type="PROSITE" id="PS50003">
    <property type="entry name" value="PH_DOMAIN"/>
    <property type="match status" value="1"/>
</dbReference>
<dbReference type="InterPro" id="IPR000980">
    <property type="entry name" value="SH2"/>
</dbReference>
<feature type="region of interest" description="Disordered" evidence="5">
    <location>
        <begin position="423"/>
        <end position="442"/>
    </location>
</feature>
<keyword evidence="9" id="KW-1185">Reference proteome</keyword>
<evidence type="ECO:0000259" key="7">
    <source>
        <dbReference type="PROSITE" id="PS50003"/>
    </source>
</evidence>
<dbReference type="PANTHER" id="PTHR10872">
    <property type="entry name" value="SH2B ADAPTER PROTEIN"/>
    <property type="match status" value="1"/>
</dbReference>
<reference evidence="8 9" key="1">
    <citation type="submission" date="2024-05" db="EMBL/GenBank/DDBJ databases">
        <title>Genetic variation in Jamaican populations of the coffee berry borer (Hypothenemus hampei).</title>
        <authorList>
            <person name="Errbii M."/>
            <person name="Myrie A."/>
        </authorList>
    </citation>
    <scope>NUCLEOTIDE SEQUENCE [LARGE SCALE GENOMIC DNA]</scope>
    <source>
        <strain evidence="8">JA-Hopewell-2020-01-JO</strain>
        <tissue evidence="8">Whole body</tissue>
    </source>
</reference>
<dbReference type="Gene3D" id="6.10.140.110">
    <property type="match status" value="1"/>
</dbReference>
<protein>
    <recommendedName>
        <fullName evidence="10">SH2B adapter protein 1</fullName>
    </recommendedName>
</protein>
<keyword evidence="2" id="KW-0597">Phosphoprotein</keyword>
<sequence>MAAASETSVPDKAWIEFCERHAVAAAQDFSKSCHNYINMCLPETARNLVNHKDLMKKFLEYFADEFDKDFIKRRMGVTKCVNGITGSMYEDGFELDDGSPKMTQKPFFRRLSFKMLRKSKDLFHKHFEEESLNSNKTKLAKIVVECRKEGIVNFSTPECLDQPSGPPKWEKCKLQLVRATGGYMLEFYSPPKNPKPRSGVFCALITEARETTALEMPDHENTFVLKASNNMEFVIEAHDTEDMRNWLATIRYCMRLRPGEIELGVGNLENQGNAPDLPPRHAGRGIDYRFSSNSNFEIFPDTEADIGETLKKELWFHGMLPRSEATYLVLHEGVVGHGRFLVRQSETRTGEFVLTFNFQGKAKHLRMTINEHGQCRLQHYWFASIYEMLENFRTNPIPLESGGNSDVTLTDYIINPIARPQLQHSASRSNVPSPNSTLTNPGHVSANPNAAIIANGGAGETTGAVRRPPMPIPEIRQVLYSSGTVRTQEGPNEQQDENPSRAVENQYSFV</sequence>
<dbReference type="SUPFAM" id="SSF50729">
    <property type="entry name" value="PH domain-like"/>
    <property type="match status" value="1"/>
</dbReference>
<dbReference type="Pfam" id="PF00017">
    <property type="entry name" value="SH2"/>
    <property type="match status" value="1"/>
</dbReference>
<dbReference type="PANTHER" id="PTHR10872:SF2">
    <property type="entry name" value="LNK, ISOFORM D"/>
    <property type="match status" value="1"/>
</dbReference>
<keyword evidence="3 4" id="KW-0727">SH2 domain</keyword>
<dbReference type="Gene3D" id="3.30.505.10">
    <property type="entry name" value="SH2 domain"/>
    <property type="match status" value="1"/>
</dbReference>
<evidence type="ECO:0000256" key="1">
    <source>
        <dbReference type="ARBA" id="ARBA00010220"/>
    </source>
</evidence>
<evidence type="ECO:0000256" key="4">
    <source>
        <dbReference type="PROSITE-ProRule" id="PRU00191"/>
    </source>
</evidence>
<dbReference type="FunFam" id="2.30.29.30:FF:000354">
    <property type="entry name" value="Lnk, isoform D"/>
    <property type="match status" value="1"/>
</dbReference>
<comment type="similarity">
    <text evidence="1">Belongs to the SH2B adapter family.</text>
</comment>
<dbReference type="AlphaFoldDB" id="A0ABD1ERB5"/>
<evidence type="ECO:0000256" key="3">
    <source>
        <dbReference type="ARBA" id="ARBA00022999"/>
    </source>
</evidence>
<evidence type="ECO:0000313" key="8">
    <source>
        <dbReference type="EMBL" id="KAL1501315.1"/>
    </source>
</evidence>
<dbReference type="FunFam" id="3.30.505.10:FF:000008">
    <property type="entry name" value="SH2B adapter protein 1 isoform 2"/>
    <property type="match status" value="1"/>
</dbReference>
<dbReference type="Pfam" id="PF00169">
    <property type="entry name" value="PH"/>
    <property type="match status" value="1"/>
</dbReference>
<dbReference type="InterPro" id="IPR036860">
    <property type="entry name" value="SH2_dom_sf"/>
</dbReference>
<dbReference type="InterPro" id="IPR015012">
    <property type="entry name" value="Phe_ZIP"/>
</dbReference>
<dbReference type="InterPro" id="IPR036290">
    <property type="entry name" value="Phe_ZIP_sf"/>
</dbReference>
<evidence type="ECO:0000256" key="2">
    <source>
        <dbReference type="ARBA" id="ARBA00022553"/>
    </source>
</evidence>
<dbReference type="SMART" id="SM00233">
    <property type="entry name" value="PH"/>
    <property type="match status" value="1"/>
</dbReference>
<dbReference type="EMBL" id="JBDJPC010000005">
    <property type="protein sequence ID" value="KAL1501315.1"/>
    <property type="molecule type" value="Genomic_DNA"/>
</dbReference>
<dbReference type="Pfam" id="PF08916">
    <property type="entry name" value="Phe_ZIP"/>
    <property type="match status" value="1"/>
</dbReference>
<dbReference type="PROSITE" id="PS50001">
    <property type="entry name" value="SH2"/>
    <property type="match status" value="1"/>
</dbReference>